<evidence type="ECO:0000259" key="2">
    <source>
        <dbReference type="PROSITE" id="PS50943"/>
    </source>
</evidence>
<dbReference type="SMART" id="SM00530">
    <property type="entry name" value="HTH_XRE"/>
    <property type="match status" value="1"/>
</dbReference>
<dbReference type="PANTHER" id="PTHR36924">
    <property type="entry name" value="ANTITOXIN HIGA-1"/>
    <property type="match status" value="1"/>
</dbReference>
<protein>
    <submittedName>
        <fullName evidence="3">Addiction module antidote protein, HigA family</fullName>
    </submittedName>
</protein>
<dbReference type="GO" id="GO:0003677">
    <property type="term" value="F:DNA binding"/>
    <property type="evidence" value="ECO:0007669"/>
    <property type="project" value="UniProtKB-KW"/>
</dbReference>
<dbReference type="AlphaFoldDB" id="A0A2N0SM08"/>
<dbReference type="RefSeq" id="WP_101025943.1">
    <property type="nucleotide sequence ID" value="NZ_JAIZGX010000012.1"/>
</dbReference>
<evidence type="ECO:0000256" key="1">
    <source>
        <dbReference type="ARBA" id="ARBA00023125"/>
    </source>
</evidence>
<name>A0A2N0SM08_BIFLN</name>
<dbReference type="NCBIfam" id="TIGR02607">
    <property type="entry name" value="antidote_HigA"/>
    <property type="match status" value="1"/>
</dbReference>
<reference evidence="3 4" key="1">
    <citation type="submission" date="2018-08" db="EMBL/GenBank/DDBJ databases">
        <title>A genome reference for cultivated species of the human gut microbiota.</title>
        <authorList>
            <person name="Zou Y."/>
            <person name="Xue W."/>
            <person name="Luo G."/>
        </authorList>
    </citation>
    <scope>NUCLEOTIDE SEQUENCE [LARGE SCALE GENOMIC DNA]</scope>
    <source>
        <strain evidence="3 4">TF08-4AC</strain>
    </source>
</reference>
<keyword evidence="1" id="KW-0238">DNA-binding</keyword>
<evidence type="ECO:0000313" key="3">
    <source>
        <dbReference type="EMBL" id="RGL01731.1"/>
    </source>
</evidence>
<comment type="caution">
    <text evidence="3">The sequence shown here is derived from an EMBL/GenBank/DDBJ whole genome shotgun (WGS) entry which is preliminary data.</text>
</comment>
<dbReference type="Proteomes" id="UP000261186">
    <property type="component" value="Unassembled WGS sequence"/>
</dbReference>
<organism evidence="3 4">
    <name type="scientific">Bifidobacterium longum</name>
    <dbReference type="NCBI Taxonomy" id="216816"/>
    <lineage>
        <taxon>Bacteria</taxon>
        <taxon>Bacillati</taxon>
        <taxon>Actinomycetota</taxon>
        <taxon>Actinomycetes</taxon>
        <taxon>Bifidobacteriales</taxon>
        <taxon>Bifidobacteriaceae</taxon>
        <taxon>Bifidobacterium</taxon>
    </lineage>
</organism>
<evidence type="ECO:0000313" key="4">
    <source>
        <dbReference type="Proteomes" id="UP000261186"/>
    </source>
</evidence>
<dbReference type="InterPro" id="IPR013430">
    <property type="entry name" value="Toxin_antidote_HigA"/>
</dbReference>
<sequence>MNDVGHAPLPGDVLLHQYLQPNNITMYRLAKAMNLPQITVSGIIRGKRRITTSLAYHLAYVLGTSPEYWLELQMHYDIENYDKFDESGLTALIDNTVGDTVRSER</sequence>
<dbReference type="InterPro" id="IPR001387">
    <property type="entry name" value="Cro/C1-type_HTH"/>
</dbReference>
<dbReference type="EMBL" id="QSRH01000011">
    <property type="protein sequence ID" value="RGL01731.1"/>
    <property type="molecule type" value="Genomic_DNA"/>
</dbReference>
<dbReference type="Gene3D" id="1.10.260.40">
    <property type="entry name" value="lambda repressor-like DNA-binding domains"/>
    <property type="match status" value="1"/>
</dbReference>
<dbReference type="InterPro" id="IPR010982">
    <property type="entry name" value="Lambda_DNA-bd_dom_sf"/>
</dbReference>
<accession>A0A2N0SM08</accession>
<dbReference type="PROSITE" id="PS50943">
    <property type="entry name" value="HTH_CROC1"/>
    <property type="match status" value="1"/>
</dbReference>
<dbReference type="PANTHER" id="PTHR36924:SF1">
    <property type="entry name" value="ANTITOXIN HIGA-1"/>
    <property type="match status" value="1"/>
</dbReference>
<feature type="domain" description="HTH cro/C1-type" evidence="2">
    <location>
        <begin position="15"/>
        <end position="69"/>
    </location>
</feature>
<dbReference type="CDD" id="cd00093">
    <property type="entry name" value="HTH_XRE"/>
    <property type="match status" value="1"/>
</dbReference>
<proteinExistence type="predicted"/>
<dbReference type="SUPFAM" id="SSF47413">
    <property type="entry name" value="lambda repressor-like DNA-binding domains"/>
    <property type="match status" value="1"/>
</dbReference>
<dbReference type="Pfam" id="PF01381">
    <property type="entry name" value="HTH_3"/>
    <property type="match status" value="1"/>
</dbReference>
<gene>
    <name evidence="3" type="primary">higA</name>
    <name evidence="3" type="ORF">DXC85_09225</name>
</gene>